<feature type="chain" id="PRO_5037750988" description="MG2 domain-containing protein" evidence="1">
    <location>
        <begin position="21"/>
        <end position="799"/>
    </location>
</feature>
<comment type="caution">
    <text evidence="2">The sequence shown here is derived from an EMBL/GenBank/DDBJ whole genome shotgun (WGS) entry which is preliminary data.</text>
</comment>
<dbReference type="EMBL" id="JAFMYU010000040">
    <property type="protein sequence ID" value="MBO0934848.1"/>
    <property type="molecule type" value="Genomic_DNA"/>
</dbReference>
<dbReference type="Gene3D" id="2.60.40.1930">
    <property type="match status" value="1"/>
</dbReference>
<name>A0A939GEB1_9BACT</name>
<dbReference type="AlphaFoldDB" id="A0A939GEB1"/>
<accession>A0A939GEB1</accession>
<sequence>MNRPILTLLCLATLPYLTLAQQPLTQLQHRFETYQQQHPTEKLFVHTDRTTYTAGELLWFRLFYVDGSTHRPLDLSKVAYLELIDNQQKAVLQTKVALDTGRGSGSVVLPTTLPSGHYRLRAYTHWMKQTSPEFAFEKLVTVVNPFRKLGLAAPTEAPALDVQFFPEGGNLVSDLPATVAVNVVDTQTGRGVNSGGVVLTQANDTVARFGPMRFGIGTFSFTPSAKNTYRVLLSGGKTKSTTYSLPVIYPTGYSMQVGQSGDQLRVTVRANGVGANSPTVYLLGHTRQVLTLSAAQTMSGNEAVFTVPKNQLGEGIAHLTVFDGAGQPVCERLWCNRPQPGLLLRAKPDQATYASRAPVRLDLTATDATGKPAQADMSMAVYRLDSLQAAETGTLPAYLWLTSDLRGTVESPDYYLTHTGPEADAALDNLMLTHGWRRFTWKAVLPPKPSPVSPVVDLPERRGLVVRGRVTNARTGAPTADVPVYLSVPGKAVRLYSTRSDSAGLVRVELPDLRGTNDLVLQTAAPDTTYRVELLNPYTETPATTPLPPFDLASSAAESVRERSLAMQVQTSYYSRFVNPPTPPSRDSSAFYGIPDERYNLDAYTRFTVMDEVLSEYVPGVAVRKQSGHAALRVNNIPYRKLFDEAPLMLIDGVPVFDTDKVMALSPLKIKSLDVITRRYFLGYATIPGIISFRTYRGDLAGFQPDARAVVLEYDGLQHPREFYAPRYPTPALQASRRPDFRTLLHWQPHVQTNAQGNASLTFYTSDQEGTYLVVAQGLTPTGQPGFTQQTIVVQGGLK</sequence>
<proteinExistence type="predicted"/>
<evidence type="ECO:0000313" key="3">
    <source>
        <dbReference type="Proteomes" id="UP000664795"/>
    </source>
</evidence>
<dbReference type="RefSeq" id="WP_207338814.1">
    <property type="nucleotide sequence ID" value="NZ_JAFMYU010000040.1"/>
</dbReference>
<dbReference type="Proteomes" id="UP000664795">
    <property type="component" value="Unassembled WGS sequence"/>
</dbReference>
<organism evidence="2 3">
    <name type="scientific">Fibrella aquatilis</name>
    <dbReference type="NCBI Taxonomy" id="2817059"/>
    <lineage>
        <taxon>Bacteria</taxon>
        <taxon>Pseudomonadati</taxon>
        <taxon>Bacteroidota</taxon>
        <taxon>Cytophagia</taxon>
        <taxon>Cytophagales</taxon>
        <taxon>Spirosomataceae</taxon>
        <taxon>Fibrella</taxon>
    </lineage>
</organism>
<keyword evidence="3" id="KW-1185">Reference proteome</keyword>
<evidence type="ECO:0000256" key="1">
    <source>
        <dbReference type="SAM" id="SignalP"/>
    </source>
</evidence>
<keyword evidence="1" id="KW-0732">Signal</keyword>
<evidence type="ECO:0000313" key="2">
    <source>
        <dbReference type="EMBL" id="MBO0934848.1"/>
    </source>
</evidence>
<feature type="signal peptide" evidence="1">
    <location>
        <begin position="1"/>
        <end position="20"/>
    </location>
</feature>
<evidence type="ECO:0008006" key="4">
    <source>
        <dbReference type="Google" id="ProtNLM"/>
    </source>
</evidence>
<reference evidence="2 3" key="1">
    <citation type="submission" date="2021-03" db="EMBL/GenBank/DDBJ databases">
        <title>Fibrella sp. HMF5036 genome sequencing and assembly.</title>
        <authorList>
            <person name="Kang H."/>
            <person name="Kim H."/>
            <person name="Bae S."/>
            <person name="Joh K."/>
        </authorList>
    </citation>
    <scope>NUCLEOTIDE SEQUENCE [LARGE SCALE GENOMIC DNA]</scope>
    <source>
        <strain evidence="2 3">HMF5036</strain>
    </source>
</reference>
<gene>
    <name evidence="2" type="ORF">J2I48_27805</name>
</gene>
<protein>
    <recommendedName>
        <fullName evidence="4">MG2 domain-containing protein</fullName>
    </recommendedName>
</protein>